<accession>A0A9D4JQS3</accession>
<evidence type="ECO:0000313" key="2">
    <source>
        <dbReference type="EMBL" id="KAH3821135.1"/>
    </source>
</evidence>
<dbReference type="Proteomes" id="UP000828390">
    <property type="component" value="Unassembled WGS sequence"/>
</dbReference>
<keyword evidence="3" id="KW-1185">Reference proteome</keyword>
<comment type="caution">
    <text evidence="2">The sequence shown here is derived from an EMBL/GenBank/DDBJ whole genome shotgun (WGS) entry which is preliminary data.</text>
</comment>
<dbReference type="EMBL" id="JAIWYP010000005">
    <property type="protein sequence ID" value="KAH3821135.1"/>
    <property type="molecule type" value="Genomic_DNA"/>
</dbReference>
<protein>
    <submittedName>
        <fullName evidence="2">Uncharacterized protein</fullName>
    </submittedName>
</protein>
<gene>
    <name evidence="2" type="ORF">DPMN_122895</name>
</gene>
<organism evidence="2 3">
    <name type="scientific">Dreissena polymorpha</name>
    <name type="common">Zebra mussel</name>
    <name type="synonym">Mytilus polymorpha</name>
    <dbReference type="NCBI Taxonomy" id="45954"/>
    <lineage>
        <taxon>Eukaryota</taxon>
        <taxon>Metazoa</taxon>
        <taxon>Spiralia</taxon>
        <taxon>Lophotrochozoa</taxon>
        <taxon>Mollusca</taxon>
        <taxon>Bivalvia</taxon>
        <taxon>Autobranchia</taxon>
        <taxon>Heteroconchia</taxon>
        <taxon>Euheterodonta</taxon>
        <taxon>Imparidentia</taxon>
        <taxon>Neoheterodontei</taxon>
        <taxon>Myida</taxon>
        <taxon>Dreissenoidea</taxon>
        <taxon>Dreissenidae</taxon>
        <taxon>Dreissena</taxon>
    </lineage>
</organism>
<dbReference type="AlphaFoldDB" id="A0A9D4JQS3"/>
<reference evidence="2" key="2">
    <citation type="submission" date="2020-11" db="EMBL/GenBank/DDBJ databases">
        <authorList>
            <person name="McCartney M.A."/>
            <person name="Auch B."/>
            <person name="Kono T."/>
            <person name="Mallez S."/>
            <person name="Becker A."/>
            <person name="Gohl D.M."/>
            <person name="Silverstein K.A.T."/>
            <person name="Koren S."/>
            <person name="Bechman K.B."/>
            <person name="Herman A."/>
            <person name="Abrahante J.E."/>
            <person name="Garbe J."/>
        </authorList>
    </citation>
    <scope>NUCLEOTIDE SEQUENCE</scope>
    <source>
        <strain evidence="2">Duluth1</strain>
        <tissue evidence="2">Whole animal</tissue>
    </source>
</reference>
<name>A0A9D4JQS3_DREPO</name>
<evidence type="ECO:0000313" key="3">
    <source>
        <dbReference type="Proteomes" id="UP000828390"/>
    </source>
</evidence>
<feature type="compositionally biased region" description="Basic and acidic residues" evidence="1">
    <location>
        <begin position="36"/>
        <end position="46"/>
    </location>
</feature>
<evidence type="ECO:0000256" key="1">
    <source>
        <dbReference type="SAM" id="MobiDB-lite"/>
    </source>
</evidence>
<reference evidence="2" key="1">
    <citation type="journal article" date="2019" name="bioRxiv">
        <title>The Genome of the Zebra Mussel, Dreissena polymorpha: A Resource for Invasive Species Research.</title>
        <authorList>
            <person name="McCartney M.A."/>
            <person name="Auch B."/>
            <person name="Kono T."/>
            <person name="Mallez S."/>
            <person name="Zhang Y."/>
            <person name="Obille A."/>
            <person name="Becker A."/>
            <person name="Abrahante J.E."/>
            <person name="Garbe J."/>
            <person name="Badalamenti J.P."/>
            <person name="Herman A."/>
            <person name="Mangelson H."/>
            <person name="Liachko I."/>
            <person name="Sullivan S."/>
            <person name="Sone E.D."/>
            <person name="Koren S."/>
            <person name="Silverstein K.A.T."/>
            <person name="Beckman K.B."/>
            <person name="Gohl D.M."/>
        </authorList>
    </citation>
    <scope>NUCLEOTIDE SEQUENCE</scope>
    <source>
        <strain evidence="2">Duluth1</strain>
        <tissue evidence="2">Whole animal</tissue>
    </source>
</reference>
<feature type="region of interest" description="Disordered" evidence="1">
    <location>
        <begin position="27"/>
        <end position="58"/>
    </location>
</feature>
<proteinExistence type="predicted"/>
<sequence length="58" mass="6286">MKRKSTRKKTATTTTCACCMASTDSGNQTISMPARPIEEPVSDKTRGFPIPAILDNRA</sequence>